<dbReference type="Gene3D" id="1.25.40.10">
    <property type="entry name" value="Tetratricopeptide repeat domain"/>
    <property type="match status" value="1"/>
</dbReference>
<protein>
    <recommendedName>
        <fullName evidence="4">FlgO domain-containing protein</fullName>
    </recommendedName>
</protein>
<dbReference type="InterPro" id="IPR011990">
    <property type="entry name" value="TPR-like_helical_dom_sf"/>
</dbReference>
<keyword evidence="1" id="KW-1133">Transmembrane helix</keyword>
<reference evidence="3" key="1">
    <citation type="journal article" date="2019" name="Int. J. Syst. Evol. Microbiol.">
        <title>The Global Catalogue of Microorganisms (GCM) 10K type strain sequencing project: providing services to taxonomists for standard genome sequencing and annotation.</title>
        <authorList>
            <consortium name="The Broad Institute Genomics Platform"/>
            <consortium name="The Broad Institute Genome Sequencing Center for Infectious Disease"/>
            <person name="Wu L."/>
            <person name="Ma J."/>
        </authorList>
    </citation>
    <scope>NUCLEOTIDE SEQUENCE [LARGE SCALE GENOMIC DNA]</scope>
    <source>
        <strain evidence="3">JCM 15896</strain>
    </source>
</reference>
<sequence>MALQVSQAYRSKLPQISDAVIVDYILKNNNNSKNMDFISELKRRNVFKVGIAYLVMAWIVVQVTSIAVPALHLPAWVNTLVFFFGLIGFPFALFFAWAFEITPEGVKRESNIGPEESIAAHTGRKLDFIIIGLLVLIAGYFIYESRFASPEPSSASAENQISATDTAASADASQDKKGNAVIALAVLPFVNMSNDPEQEYFVDGLTEELLNSLTRVQGLKVTGRTSSFEYKNKNIDLREIAKNLDVAYLVEGSVRKSKDDLRITVQLIESESGSHILSETFTRKLVDVFALQEDISNQVAAALNLTLVLKDERYHSALSTLDYLAVEKMVTARALINQIAEAPVLQAYNTLLELNNQYPQTPEIMGLMAYAALITAGIAEPIITLDQIIELSKQTIQLDRKNLDALSTLATIYDEYPQHYTKANDIYQAVIRFYPANASTYKAMLVFLIQMNRSCEEIQTFLNTVPAGVFSVEKQQQYKFMLSHCLTPKLAEAQLAELTDKAIADISLYYSSPTFWFEDIKKKVAKNPNQRYLTSYYNDLLIMGAKDSAQTISNKIDFNADGFWSFFASIDSYLHDIKGYKKPFDFRSTLETLFDNDSALNSAIPLAKQATTEGRTTELKSYLDKVPVFSIGVDTAYYSYGLVILQYYSGEKALSKQTAQQFFKQLQEYKSKYPESFRYWRLNSYLLPMAFFSGNDALAADILNQDFADNYEYWADDYEAVAFALHPWAEHPSVIDYLKRIKADQQHMLQKYDLR</sequence>
<dbReference type="Proteomes" id="UP001500359">
    <property type="component" value="Unassembled WGS sequence"/>
</dbReference>
<accession>A0ABP3WWQ2</accession>
<keyword evidence="1" id="KW-0472">Membrane</keyword>
<keyword evidence="1" id="KW-0812">Transmembrane</keyword>
<name>A0ABP3WWQ2_9ALTE</name>
<evidence type="ECO:0000313" key="2">
    <source>
        <dbReference type="EMBL" id="GAA0856065.1"/>
    </source>
</evidence>
<comment type="caution">
    <text evidence="2">The sequence shown here is derived from an EMBL/GenBank/DDBJ whole genome shotgun (WGS) entry which is preliminary data.</text>
</comment>
<feature type="transmembrane region" description="Helical" evidence="1">
    <location>
        <begin position="79"/>
        <end position="99"/>
    </location>
</feature>
<dbReference type="EMBL" id="BAAAFD010000003">
    <property type="protein sequence ID" value="GAA0856065.1"/>
    <property type="molecule type" value="Genomic_DNA"/>
</dbReference>
<evidence type="ECO:0000313" key="3">
    <source>
        <dbReference type="Proteomes" id="UP001500359"/>
    </source>
</evidence>
<organism evidence="2 3">
    <name type="scientific">Aliiglaciecola litoralis</name>
    <dbReference type="NCBI Taxonomy" id="582857"/>
    <lineage>
        <taxon>Bacteria</taxon>
        <taxon>Pseudomonadati</taxon>
        <taxon>Pseudomonadota</taxon>
        <taxon>Gammaproteobacteria</taxon>
        <taxon>Alteromonadales</taxon>
        <taxon>Alteromonadaceae</taxon>
        <taxon>Aliiglaciecola</taxon>
    </lineage>
</organism>
<feature type="transmembrane region" description="Helical" evidence="1">
    <location>
        <begin position="126"/>
        <end position="143"/>
    </location>
</feature>
<keyword evidence="3" id="KW-1185">Reference proteome</keyword>
<dbReference type="SUPFAM" id="SSF48452">
    <property type="entry name" value="TPR-like"/>
    <property type="match status" value="1"/>
</dbReference>
<evidence type="ECO:0000256" key="1">
    <source>
        <dbReference type="SAM" id="Phobius"/>
    </source>
</evidence>
<gene>
    <name evidence="2" type="ORF">GCM10009114_16690</name>
</gene>
<evidence type="ECO:0008006" key="4">
    <source>
        <dbReference type="Google" id="ProtNLM"/>
    </source>
</evidence>
<dbReference type="Gene3D" id="3.40.50.10070">
    <property type="entry name" value="TolB, N-terminal domain"/>
    <property type="match status" value="1"/>
</dbReference>
<proteinExistence type="predicted"/>
<feature type="transmembrane region" description="Helical" evidence="1">
    <location>
        <begin position="51"/>
        <end position="73"/>
    </location>
</feature>